<dbReference type="Proteomes" id="UP000318102">
    <property type="component" value="Unassembled WGS sequence"/>
</dbReference>
<dbReference type="FunFam" id="3.30.70.100:FF:000001">
    <property type="entry name" value="ATPase copper transporting beta"/>
    <property type="match status" value="1"/>
</dbReference>
<evidence type="ECO:0000313" key="3">
    <source>
        <dbReference type="EMBL" id="TVX93899.1"/>
    </source>
</evidence>
<dbReference type="OrthoDB" id="9813965at2"/>
<dbReference type="PRINTS" id="PR00944">
    <property type="entry name" value="CUEXPORT"/>
</dbReference>
<evidence type="ECO:0000313" key="4">
    <source>
        <dbReference type="Proteomes" id="UP000318102"/>
    </source>
</evidence>
<dbReference type="Pfam" id="PF00403">
    <property type="entry name" value="HMA"/>
    <property type="match status" value="1"/>
</dbReference>
<evidence type="ECO:0000256" key="1">
    <source>
        <dbReference type="ARBA" id="ARBA00022723"/>
    </source>
</evidence>
<dbReference type="SUPFAM" id="SSF55008">
    <property type="entry name" value="HMA, heavy metal-associated domain"/>
    <property type="match status" value="1"/>
</dbReference>
<keyword evidence="1" id="KW-0479">Metal-binding</keyword>
<dbReference type="PROSITE" id="PS50846">
    <property type="entry name" value="HMA_2"/>
    <property type="match status" value="1"/>
</dbReference>
<dbReference type="CDD" id="cd00371">
    <property type="entry name" value="HMA"/>
    <property type="match status" value="1"/>
</dbReference>
<feature type="domain" description="HMA" evidence="2">
    <location>
        <begin position="2"/>
        <end position="66"/>
    </location>
</feature>
<sequence>MSQVTWNVEGMSCGHCKAAIEKAVANEKATAEVSLADKQVTITYDESVVSLDKVREAIEDQGYDVV</sequence>
<accession>A0A559J1Z1</accession>
<reference evidence="3 4" key="1">
    <citation type="submission" date="2019-07" db="EMBL/GenBank/DDBJ databases">
        <authorList>
            <person name="Kim J."/>
        </authorList>
    </citation>
    <scope>NUCLEOTIDE SEQUENCE [LARGE SCALE GENOMIC DNA]</scope>
    <source>
        <strain evidence="3 4">N4</strain>
    </source>
</reference>
<dbReference type="EMBL" id="VNJK01000001">
    <property type="protein sequence ID" value="TVX93899.1"/>
    <property type="molecule type" value="Genomic_DNA"/>
</dbReference>
<protein>
    <submittedName>
        <fullName evidence="3">Heavy-metal-associated domain-containing protein</fullName>
    </submittedName>
</protein>
<dbReference type="InterPro" id="IPR036163">
    <property type="entry name" value="HMA_dom_sf"/>
</dbReference>
<comment type="caution">
    <text evidence="3">The sequence shown here is derived from an EMBL/GenBank/DDBJ whole genome shotgun (WGS) entry which is preliminary data.</text>
</comment>
<dbReference type="GO" id="GO:0006825">
    <property type="term" value="P:copper ion transport"/>
    <property type="evidence" value="ECO:0007669"/>
    <property type="project" value="InterPro"/>
</dbReference>
<evidence type="ECO:0000259" key="2">
    <source>
        <dbReference type="PROSITE" id="PS50846"/>
    </source>
</evidence>
<dbReference type="InterPro" id="IPR006121">
    <property type="entry name" value="HMA_dom"/>
</dbReference>
<organism evidence="3 4">
    <name type="scientific">Paenibacillus agilis</name>
    <dbReference type="NCBI Taxonomy" id="3020863"/>
    <lineage>
        <taxon>Bacteria</taxon>
        <taxon>Bacillati</taxon>
        <taxon>Bacillota</taxon>
        <taxon>Bacilli</taxon>
        <taxon>Bacillales</taxon>
        <taxon>Paenibacillaceae</taxon>
        <taxon>Paenibacillus</taxon>
    </lineage>
</organism>
<gene>
    <name evidence="3" type="ORF">FPZ44_13045</name>
</gene>
<dbReference type="AlphaFoldDB" id="A0A559J1Z1"/>
<dbReference type="InterPro" id="IPR000428">
    <property type="entry name" value="Cu-bd"/>
</dbReference>
<keyword evidence="4" id="KW-1185">Reference proteome</keyword>
<dbReference type="Gene3D" id="3.30.70.100">
    <property type="match status" value="1"/>
</dbReference>
<dbReference type="RefSeq" id="WP_144990833.1">
    <property type="nucleotide sequence ID" value="NZ_VNJK01000001.1"/>
</dbReference>
<dbReference type="GO" id="GO:0005507">
    <property type="term" value="F:copper ion binding"/>
    <property type="evidence" value="ECO:0007669"/>
    <property type="project" value="InterPro"/>
</dbReference>
<proteinExistence type="predicted"/>
<name>A0A559J1Z1_9BACL</name>